<evidence type="ECO:0000256" key="1">
    <source>
        <dbReference type="SAM" id="MobiDB-lite"/>
    </source>
</evidence>
<dbReference type="Proteomes" id="UP000736373">
    <property type="component" value="Unassembled WGS sequence"/>
</dbReference>
<dbReference type="GO" id="GO:0004519">
    <property type="term" value="F:endonuclease activity"/>
    <property type="evidence" value="ECO:0007669"/>
    <property type="project" value="UniProtKB-KW"/>
</dbReference>
<dbReference type="EMBL" id="VZQQ01000081">
    <property type="protein sequence ID" value="MBC8752108.1"/>
    <property type="molecule type" value="Genomic_DNA"/>
</dbReference>
<evidence type="ECO:0000259" key="2">
    <source>
        <dbReference type="Pfam" id="PF13391"/>
    </source>
</evidence>
<reference evidence="3 4" key="1">
    <citation type="submission" date="2019-09" db="EMBL/GenBank/DDBJ databases">
        <title>Paraburkholderia podalyriae sp. nov., A South African Podalyria-associated rhizobium.</title>
        <authorList>
            <person name="Mavima L."/>
            <person name="Beukes C.W."/>
            <person name="Palmer M."/>
            <person name="De Meyer S.E."/>
            <person name="James E.K."/>
            <person name="Maluk M."/>
            <person name="Avontuur J.R."/>
            <person name="Chan W.Y."/>
            <person name="Venter S.N."/>
            <person name="Steenkamp E.T."/>
        </authorList>
    </citation>
    <scope>NUCLEOTIDE SEQUENCE [LARGE SCALE GENOMIC DNA]</scope>
    <source>
        <strain evidence="3 4">WC7.3b</strain>
    </source>
</reference>
<keyword evidence="4" id="KW-1185">Reference proteome</keyword>
<keyword evidence="3" id="KW-0255">Endonuclease</keyword>
<feature type="region of interest" description="Disordered" evidence="1">
    <location>
        <begin position="22"/>
        <end position="44"/>
    </location>
</feature>
<keyword evidence="3" id="KW-0378">Hydrolase</keyword>
<comment type="caution">
    <text evidence="3">The sequence shown here is derived from an EMBL/GenBank/DDBJ whole genome shotgun (WGS) entry which is preliminary data.</text>
</comment>
<organism evidence="3 4">
    <name type="scientific">Paraburkholderia podalyriae</name>
    <dbReference type="NCBI Taxonomy" id="1938811"/>
    <lineage>
        <taxon>Bacteria</taxon>
        <taxon>Pseudomonadati</taxon>
        <taxon>Pseudomonadota</taxon>
        <taxon>Betaproteobacteria</taxon>
        <taxon>Burkholderiales</taxon>
        <taxon>Burkholderiaceae</taxon>
        <taxon>Paraburkholderia</taxon>
    </lineage>
</organism>
<evidence type="ECO:0000313" key="3">
    <source>
        <dbReference type="EMBL" id="MBC8752108.1"/>
    </source>
</evidence>
<sequence>MFVVPAHGELHHLMQLRNRDLLGNQESPPDRRADAAQTDSRLENGSRIGRVGVHRPTISSASAMSLGSDFSPSFGAVSWEGQCAVTGAYTLRALVASHAKPWKDSSDVEKLDPSNGLLLAGTLDKVYDGYLMSVHPKTGNLLFSDAIDEAERARLVGDHTRLRKTPNAEQAVYLEAHYKRFLEKQAERSSKLRNVA</sequence>
<proteinExistence type="predicted"/>
<keyword evidence="3" id="KW-0540">Nuclease</keyword>
<evidence type="ECO:0000313" key="4">
    <source>
        <dbReference type="Proteomes" id="UP000736373"/>
    </source>
</evidence>
<dbReference type="Pfam" id="PF13391">
    <property type="entry name" value="HNH_2"/>
    <property type="match status" value="1"/>
</dbReference>
<feature type="domain" description="HNH nuclease" evidence="2">
    <location>
        <begin position="83"/>
        <end position="134"/>
    </location>
</feature>
<dbReference type="InterPro" id="IPR003615">
    <property type="entry name" value="HNH_nuc"/>
</dbReference>
<name>A0ABR7Q0S1_9BURK</name>
<accession>A0ABR7Q0S1</accession>
<protein>
    <submittedName>
        <fullName evidence="3">HNH endonuclease</fullName>
    </submittedName>
</protein>
<feature type="compositionally biased region" description="Basic and acidic residues" evidence="1">
    <location>
        <begin position="28"/>
        <end position="44"/>
    </location>
</feature>
<gene>
    <name evidence="3" type="ORF">F6X42_38390</name>
</gene>